<dbReference type="OrthoDB" id="9794671at2"/>
<dbReference type="Pfam" id="PF08486">
    <property type="entry name" value="SpoIID"/>
    <property type="match status" value="1"/>
</dbReference>
<name>A0A1G4QPH3_9BACL</name>
<dbReference type="PANTHER" id="PTHR30032:SF4">
    <property type="entry name" value="AMIDASE ENHANCER"/>
    <property type="match status" value="1"/>
</dbReference>
<dbReference type="STRING" id="624147.SAMN04487970_100826"/>
<dbReference type="RefSeq" id="WP_090669280.1">
    <property type="nucleotide sequence ID" value="NZ_FMTT01000008.1"/>
</dbReference>
<dbReference type="GO" id="GO:0030288">
    <property type="term" value="C:outer membrane-bounded periplasmic space"/>
    <property type="evidence" value="ECO:0007669"/>
    <property type="project" value="TreeGrafter"/>
</dbReference>
<dbReference type="GO" id="GO:0030435">
    <property type="term" value="P:sporulation resulting in formation of a cellular spore"/>
    <property type="evidence" value="ECO:0007669"/>
    <property type="project" value="InterPro"/>
</dbReference>
<dbReference type="InterPro" id="IPR013693">
    <property type="entry name" value="SpoIID/LytB_N"/>
</dbReference>
<dbReference type="PANTHER" id="PTHR30032">
    <property type="entry name" value="N-ACETYLMURAMOYL-L-ALANINE AMIDASE-RELATED"/>
    <property type="match status" value="1"/>
</dbReference>
<dbReference type="EMBL" id="FMTT01000008">
    <property type="protein sequence ID" value="SCW45949.1"/>
    <property type="molecule type" value="Genomic_DNA"/>
</dbReference>
<gene>
    <name evidence="2" type="ORF">SAMN04487970_100826</name>
</gene>
<dbReference type="NCBIfam" id="TIGR02669">
    <property type="entry name" value="SpoIID_LytB"/>
    <property type="match status" value="1"/>
</dbReference>
<evidence type="ECO:0000259" key="1">
    <source>
        <dbReference type="PROSITE" id="PS51724"/>
    </source>
</evidence>
<evidence type="ECO:0000313" key="2">
    <source>
        <dbReference type="EMBL" id="SCW45949.1"/>
    </source>
</evidence>
<dbReference type="InterPro" id="IPR013486">
    <property type="entry name" value="SpoIID/LytB"/>
</dbReference>
<reference evidence="3" key="1">
    <citation type="submission" date="2016-10" db="EMBL/GenBank/DDBJ databases">
        <authorList>
            <person name="Varghese N."/>
            <person name="Submissions S."/>
        </authorList>
    </citation>
    <scope>NUCLEOTIDE SEQUENCE [LARGE SCALE GENOMIC DNA]</scope>
    <source>
        <strain evidence="3">CGMCC 1.8946</strain>
    </source>
</reference>
<dbReference type="InterPro" id="IPR051922">
    <property type="entry name" value="Bact_Sporulation_Assoc"/>
</dbReference>
<dbReference type="InterPro" id="IPR007730">
    <property type="entry name" value="SPOR-like_dom"/>
</dbReference>
<dbReference type="PROSITE" id="PS51724">
    <property type="entry name" value="SPOR"/>
    <property type="match status" value="1"/>
</dbReference>
<evidence type="ECO:0000313" key="3">
    <source>
        <dbReference type="Proteomes" id="UP000198601"/>
    </source>
</evidence>
<sequence length="710" mass="74020">MHKTKRPLDRTGLAPVERVARRLRSGMKVPAALLLAAAIGLAGPEGGMLPAAYAAVSVPKLDNIRVALFIDTGKYVSPAAAVTLSADAGLQLGLHGAAGAKPVHQAAAKTPVRVYADGYYAQLPETGDVTAARSQAQKLKAGGTAAGVVQRVKRGQSAYRAYVGPFATKEAAASAAAGQSGATVSGPLRWSAGSFAGEAEANAQAVALSQAGFDADVALTEAGYAVFVGEAADSAALQALKAQIAAALPTVALAPVDTAQSYVLKRSELDMGGPNAGGPLAAFAFGGGAKLWAAAADAQGGVTVRERFERAYRGGIEVSRFNGKLAVVNELPFEQYLVSVLGSEMSKEWPLEALKAQSVAARTFALKQGVKYQIAHVTDTTTDQAYKGVAGEFAVAQQAVQVTQGEVIVDKNGLINPLYYSNAGGMTAAPTEVWGNEVAYLKSQKSPDEGAQAGKKVWYRIVLPNGNTGYIHSDYARATGQKNPGGLPYYESTATGVSVRPAPYVDNTTNPTAFKVDIGDRFVVIDQEIESNAYSWIRGPYNAAKVKEKLGASYTGGALSRLEVSKRGVSGRALEVTANGQPLKAAYPDSLRTLLGGLPSTRFDIEETGRYTILGAGGATRSQTSASQPVVVASSGGTGKQTDEQLFMINAQGKVRLATRDPQFIFKGTGYGHGLGMSQWGAKGYAELGYDYQKILLTYYTGVSIQKAAP</sequence>
<dbReference type="Pfam" id="PF05036">
    <property type="entry name" value="SPOR"/>
    <property type="match status" value="1"/>
</dbReference>
<dbReference type="SUPFAM" id="SSF110997">
    <property type="entry name" value="Sporulation related repeat"/>
    <property type="match status" value="1"/>
</dbReference>
<proteinExistence type="predicted"/>
<dbReference type="Proteomes" id="UP000198601">
    <property type="component" value="Unassembled WGS sequence"/>
</dbReference>
<dbReference type="AlphaFoldDB" id="A0A1G4QPH3"/>
<accession>A0A1G4QPH3</accession>
<dbReference type="GO" id="GO:0042834">
    <property type="term" value="F:peptidoglycan binding"/>
    <property type="evidence" value="ECO:0007669"/>
    <property type="project" value="InterPro"/>
</dbReference>
<feature type="domain" description="SPOR" evidence="1">
    <location>
        <begin position="113"/>
        <end position="192"/>
    </location>
</feature>
<organism evidence="2 3">
    <name type="scientific">Paenibacillus tianmuensis</name>
    <dbReference type="NCBI Taxonomy" id="624147"/>
    <lineage>
        <taxon>Bacteria</taxon>
        <taxon>Bacillati</taxon>
        <taxon>Bacillota</taxon>
        <taxon>Bacilli</taxon>
        <taxon>Bacillales</taxon>
        <taxon>Paenibacillaceae</taxon>
        <taxon>Paenibacillus</taxon>
    </lineage>
</organism>
<protein>
    <submittedName>
        <fullName evidence="2">Stage II sporulation protein D</fullName>
    </submittedName>
</protein>
<dbReference type="InterPro" id="IPR036680">
    <property type="entry name" value="SPOR-like_sf"/>
</dbReference>
<keyword evidence="3" id="KW-1185">Reference proteome</keyword>